<accession>A0ACB9G717</accession>
<sequence length="714" mass="78689">MAAEASSNTTEAVSVPNLKSQSSNLVLRNDLSLYPKPIDALVECMKQSVLGYALTCTFSVPATLVHRAHYTSNALFDSNNQVKSVFYEAVDAKGKTKKVQLTKEKFAEALRLPIYNSKEMVVPSADQLVSMFNEMGYEPPLEKISTFKKNQLPDLWRYFFSIFLRCLSGRTSGLDSASVTFQGLLYGIYYNVKVDFATILWTDFCSHINHSMKGTEIANTRFWAIVVHAHYQQIGYVPDSSLGEMKFTPIAIPILDDEPAAFCAQIPNVMLSKVPLECNEVNSYRNTLVIPYPTRDLSQAPSTREHPKGKGKKKMAGGPSGPKKEEKKRKASVKTTPKRKEPKRQRKLIPVDESLDSERTPSTVHEEEQEEEHIDDQPPSPPPVTKPLTPPHTKRAPSSPKTTRPLTSQQTIPPPPPPTTAQQTTTIHTTSSDVPPPPPTTTTAPPTSEVPISGIDFSLPEFDLSSSPSRQNPTSAAFFEAFHMAPLNVEGVSDEDLPDEGFVLMKQYKVLNSKLDTLIQAQTGFDPTKPTLGDITEEIESLEFTMSIEIKDSMQKLEQKLLDQQSQIQSSFEQKLESAVTNINKKIELDEARAKIEELTAAQTTSDITKFTEELQRTNAALTQDLVAKLRVALQPLINFSDRLSRPQGRPTIAQHAGQASQGGERPRQISAATSGPSTSTITTTTMGASGSARAGSSTDRSLETLIAPHMEET</sequence>
<comment type="caution">
    <text evidence="1">The sequence shown here is derived from an EMBL/GenBank/DDBJ whole genome shotgun (WGS) entry which is preliminary data.</text>
</comment>
<protein>
    <submittedName>
        <fullName evidence="1">Uncharacterized protein</fullName>
    </submittedName>
</protein>
<name>A0ACB9G717_CICIN</name>
<reference evidence="1 2" key="2">
    <citation type="journal article" date="2022" name="Mol. Ecol. Resour.">
        <title>The genomes of chicory, endive, great burdock and yacon provide insights into Asteraceae paleo-polyploidization history and plant inulin production.</title>
        <authorList>
            <person name="Fan W."/>
            <person name="Wang S."/>
            <person name="Wang H."/>
            <person name="Wang A."/>
            <person name="Jiang F."/>
            <person name="Liu H."/>
            <person name="Zhao H."/>
            <person name="Xu D."/>
            <person name="Zhang Y."/>
        </authorList>
    </citation>
    <scope>NUCLEOTIDE SEQUENCE [LARGE SCALE GENOMIC DNA]</scope>
    <source>
        <strain evidence="2">cv. Punajuju</strain>
        <tissue evidence="1">Leaves</tissue>
    </source>
</reference>
<gene>
    <name evidence="1" type="ORF">L2E82_08398</name>
</gene>
<dbReference type="Proteomes" id="UP001055811">
    <property type="component" value="Linkage Group LG02"/>
</dbReference>
<proteinExistence type="predicted"/>
<evidence type="ECO:0000313" key="1">
    <source>
        <dbReference type="EMBL" id="KAI3778993.1"/>
    </source>
</evidence>
<dbReference type="EMBL" id="CM042010">
    <property type="protein sequence ID" value="KAI3778993.1"/>
    <property type="molecule type" value="Genomic_DNA"/>
</dbReference>
<keyword evidence="2" id="KW-1185">Reference proteome</keyword>
<organism evidence="1 2">
    <name type="scientific">Cichorium intybus</name>
    <name type="common">Chicory</name>
    <dbReference type="NCBI Taxonomy" id="13427"/>
    <lineage>
        <taxon>Eukaryota</taxon>
        <taxon>Viridiplantae</taxon>
        <taxon>Streptophyta</taxon>
        <taxon>Embryophyta</taxon>
        <taxon>Tracheophyta</taxon>
        <taxon>Spermatophyta</taxon>
        <taxon>Magnoliopsida</taxon>
        <taxon>eudicotyledons</taxon>
        <taxon>Gunneridae</taxon>
        <taxon>Pentapetalae</taxon>
        <taxon>asterids</taxon>
        <taxon>campanulids</taxon>
        <taxon>Asterales</taxon>
        <taxon>Asteraceae</taxon>
        <taxon>Cichorioideae</taxon>
        <taxon>Cichorieae</taxon>
        <taxon>Cichoriinae</taxon>
        <taxon>Cichorium</taxon>
    </lineage>
</organism>
<evidence type="ECO:0000313" key="2">
    <source>
        <dbReference type="Proteomes" id="UP001055811"/>
    </source>
</evidence>
<reference evidence="2" key="1">
    <citation type="journal article" date="2022" name="Mol. Ecol. Resour.">
        <title>The genomes of chicory, endive, great burdock and yacon provide insights into Asteraceae palaeo-polyploidization history and plant inulin production.</title>
        <authorList>
            <person name="Fan W."/>
            <person name="Wang S."/>
            <person name="Wang H."/>
            <person name="Wang A."/>
            <person name="Jiang F."/>
            <person name="Liu H."/>
            <person name="Zhao H."/>
            <person name="Xu D."/>
            <person name="Zhang Y."/>
        </authorList>
    </citation>
    <scope>NUCLEOTIDE SEQUENCE [LARGE SCALE GENOMIC DNA]</scope>
    <source>
        <strain evidence="2">cv. Punajuju</strain>
    </source>
</reference>